<organism evidence="2 3">
    <name type="scientific">Liparis tanakae</name>
    <name type="common">Tanaka's snailfish</name>
    <dbReference type="NCBI Taxonomy" id="230148"/>
    <lineage>
        <taxon>Eukaryota</taxon>
        <taxon>Metazoa</taxon>
        <taxon>Chordata</taxon>
        <taxon>Craniata</taxon>
        <taxon>Vertebrata</taxon>
        <taxon>Euteleostomi</taxon>
        <taxon>Actinopterygii</taxon>
        <taxon>Neopterygii</taxon>
        <taxon>Teleostei</taxon>
        <taxon>Neoteleostei</taxon>
        <taxon>Acanthomorphata</taxon>
        <taxon>Eupercaria</taxon>
        <taxon>Perciformes</taxon>
        <taxon>Cottioidei</taxon>
        <taxon>Cottales</taxon>
        <taxon>Liparidae</taxon>
        <taxon>Liparis</taxon>
    </lineage>
</organism>
<feature type="region of interest" description="Disordered" evidence="1">
    <location>
        <begin position="355"/>
        <end position="392"/>
    </location>
</feature>
<reference evidence="2 3" key="1">
    <citation type="submission" date="2019-03" db="EMBL/GenBank/DDBJ databases">
        <title>First draft genome of Liparis tanakae, snailfish: a comprehensive survey of snailfish specific genes.</title>
        <authorList>
            <person name="Kim W."/>
            <person name="Song I."/>
            <person name="Jeong J.-H."/>
            <person name="Kim D."/>
            <person name="Kim S."/>
            <person name="Ryu S."/>
            <person name="Song J.Y."/>
            <person name="Lee S.K."/>
        </authorList>
    </citation>
    <scope>NUCLEOTIDE SEQUENCE [LARGE SCALE GENOMIC DNA]</scope>
    <source>
        <tissue evidence="2">Muscle</tissue>
    </source>
</reference>
<dbReference type="AlphaFoldDB" id="A0A4Z2FHZ4"/>
<feature type="compositionally biased region" description="Polar residues" evidence="1">
    <location>
        <begin position="147"/>
        <end position="157"/>
    </location>
</feature>
<comment type="caution">
    <text evidence="2">The sequence shown here is derived from an EMBL/GenBank/DDBJ whole genome shotgun (WGS) entry which is preliminary data.</text>
</comment>
<evidence type="ECO:0000313" key="3">
    <source>
        <dbReference type="Proteomes" id="UP000314294"/>
    </source>
</evidence>
<dbReference type="Proteomes" id="UP000314294">
    <property type="component" value="Unassembled WGS sequence"/>
</dbReference>
<accession>A0A4Z2FHZ4</accession>
<keyword evidence="3" id="KW-1185">Reference proteome</keyword>
<sequence length="452" mass="51305">MRRSSRHVKPSVSGSRTLMEFSSATFLLRSASSSVQSGRVSHFPNTTRSMSLRREGGVRGAALTPHLDHLDHLAIAPGTLRHERRPHLVGRYSPVLKLPNTWTCRPQTQTGRALASSTHILQSGCTEPQSADIRGHQRTRRRRQQLDESNGLNPSDSHQGRGQRPVNNHYSSMPPPVMRSALADLRPQPAVTGALVRTSALGHRSWMTPLILSTTSSLIFSSSGRGEIGPVNTTWEQQERCWQPEEVKPREDERLQLRPLARDERLQLRPLARDERLQLRPLARDERLQLRPLARDERLQLRPLARDERLQLRPLDRDERLHRLQLRPLARDERLHRLQLRPLARDERLQRLQRLQPEHGPASDSFTSIRGGAAPVAGGGGAAPVAGGGGAAPPMWVEEEQLLWLEEEQLLWLEEEQFLRCGWRRSSKPKQKLISSPEEETNRCNNNEIETV</sequence>
<feature type="region of interest" description="Disordered" evidence="1">
    <location>
        <begin position="426"/>
        <end position="452"/>
    </location>
</feature>
<dbReference type="OrthoDB" id="2448701at2759"/>
<feature type="compositionally biased region" description="Gly residues" evidence="1">
    <location>
        <begin position="377"/>
        <end position="391"/>
    </location>
</feature>
<evidence type="ECO:0000256" key="1">
    <source>
        <dbReference type="SAM" id="MobiDB-lite"/>
    </source>
</evidence>
<name>A0A4Z2FHZ4_9TELE</name>
<feature type="region of interest" description="Disordered" evidence="1">
    <location>
        <begin position="122"/>
        <end position="178"/>
    </location>
</feature>
<evidence type="ECO:0000313" key="2">
    <source>
        <dbReference type="EMBL" id="TNN40779.1"/>
    </source>
</evidence>
<gene>
    <name evidence="2" type="ORF">EYF80_049048</name>
</gene>
<protein>
    <submittedName>
        <fullName evidence="2">Uncharacterized protein</fullName>
    </submittedName>
</protein>
<proteinExistence type="predicted"/>
<feature type="compositionally biased region" description="Polar residues" evidence="1">
    <location>
        <begin position="443"/>
        <end position="452"/>
    </location>
</feature>
<dbReference type="EMBL" id="SRLO01001160">
    <property type="protein sequence ID" value="TNN40779.1"/>
    <property type="molecule type" value="Genomic_DNA"/>
</dbReference>